<comment type="caution">
    <text evidence="3">The sequence shown here is derived from an EMBL/GenBank/DDBJ whole genome shotgun (WGS) entry which is preliminary data.</text>
</comment>
<gene>
    <name evidence="3" type="ORF">B7P43_G17768</name>
</gene>
<feature type="transmembrane region" description="Helical" evidence="2">
    <location>
        <begin position="166"/>
        <end position="187"/>
    </location>
</feature>
<dbReference type="STRING" id="105785.A0A2J7PGJ2"/>
<feature type="transmembrane region" description="Helical" evidence="2">
    <location>
        <begin position="55"/>
        <end position="74"/>
    </location>
</feature>
<feature type="transmembrane region" description="Helical" evidence="2">
    <location>
        <begin position="291"/>
        <end position="312"/>
    </location>
</feature>
<proteinExistence type="inferred from homology"/>
<accession>A0A2J7PGJ2</accession>
<sequence length="484" mass="52861">MEPSRHDYTEIIRRLPLKLRLAYGIGHVLNDICASMWFTYLLVFFHLVLKFDNSVSGVILLVGQVADALATPFIGIQSDRNDGFWLCKYGRRKTWHLLGTVCVLGSFPFIFSPCLYCEGSHQLAQLVYYSAFVIIFQFGWASVQISHLSMIPDLTPSEHERTELTAIRYSFTVCSNVLVYLVTWLVLHVTGENNAQIGPGDEGKFQHIVLIGIGIGALTSMVFHLLVSESSTPGHVRVAGQRISPGLLLKDVRLYQVALVYMATRLFVNLSQVYIPLYLHESLSMGAESLAVIPLVMFVASFTMSLLVNVINKKCGRKFAFLLGATLGIAACVWIRFGSGVNYTTYEIYPVAALLGAGSSVMLVTSLGITADLIGPNIESGAFVYGAMSFMDKLSNGVAVTLIQDMRCMTVCPTYYRDILLFVCGGAATFGLVMLATLAPFQIGTRGTADGEPVYAGLDSNPGLDPEPAYLAPGIQNEVQPVIS</sequence>
<feature type="transmembrane region" description="Helical" evidence="2">
    <location>
        <begin position="95"/>
        <end position="111"/>
    </location>
</feature>
<evidence type="ECO:0000313" key="4">
    <source>
        <dbReference type="Proteomes" id="UP000235965"/>
    </source>
</evidence>
<dbReference type="GO" id="GO:0005886">
    <property type="term" value="C:plasma membrane"/>
    <property type="evidence" value="ECO:0007669"/>
    <property type="project" value="TreeGrafter"/>
</dbReference>
<feature type="transmembrane region" description="Helical" evidence="2">
    <location>
        <begin position="319"/>
        <end position="337"/>
    </location>
</feature>
<feature type="transmembrane region" description="Helical" evidence="2">
    <location>
        <begin position="415"/>
        <end position="438"/>
    </location>
</feature>
<dbReference type="FunFam" id="1.20.1250.20:FF:000431">
    <property type="entry name" value="Predicted protein"/>
    <property type="match status" value="1"/>
</dbReference>
<keyword evidence="4" id="KW-1185">Reference proteome</keyword>
<reference evidence="3 4" key="1">
    <citation type="submission" date="2017-12" db="EMBL/GenBank/DDBJ databases">
        <title>Hemimetabolous genomes reveal molecular basis of termite eusociality.</title>
        <authorList>
            <person name="Harrison M.C."/>
            <person name="Jongepier E."/>
            <person name="Robertson H.M."/>
            <person name="Arning N."/>
            <person name="Bitard-Feildel T."/>
            <person name="Chao H."/>
            <person name="Childers C.P."/>
            <person name="Dinh H."/>
            <person name="Doddapaneni H."/>
            <person name="Dugan S."/>
            <person name="Gowin J."/>
            <person name="Greiner C."/>
            <person name="Han Y."/>
            <person name="Hu H."/>
            <person name="Hughes D.S.T."/>
            <person name="Huylmans A.-K."/>
            <person name="Kemena C."/>
            <person name="Kremer L.P.M."/>
            <person name="Lee S.L."/>
            <person name="Lopez-Ezquerra A."/>
            <person name="Mallet L."/>
            <person name="Monroy-Kuhn J.M."/>
            <person name="Moser A."/>
            <person name="Murali S.C."/>
            <person name="Muzny D.M."/>
            <person name="Otani S."/>
            <person name="Piulachs M.-D."/>
            <person name="Poelchau M."/>
            <person name="Qu J."/>
            <person name="Schaub F."/>
            <person name="Wada-Katsumata A."/>
            <person name="Worley K.C."/>
            <person name="Xie Q."/>
            <person name="Ylla G."/>
            <person name="Poulsen M."/>
            <person name="Gibbs R.A."/>
            <person name="Schal C."/>
            <person name="Richards S."/>
            <person name="Belles X."/>
            <person name="Korb J."/>
            <person name="Bornberg-Bauer E."/>
        </authorList>
    </citation>
    <scope>NUCLEOTIDE SEQUENCE [LARGE SCALE GENOMIC DNA]</scope>
    <source>
        <tissue evidence="3">Whole body</tissue>
    </source>
</reference>
<feature type="transmembrane region" description="Helical" evidence="2">
    <location>
        <begin position="21"/>
        <end position="49"/>
    </location>
</feature>
<keyword evidence="2" id="KW-0472">Membrane</keyword>
<dbReference type="OrthoDB" id="1730117at2759"/>
<dbReference type="PANTHER" id="PTHR11328:SF28">
    <property type="entry name" value="MAJOR FACILITATOR SUPERFAMILY DOMAIN-CONTAINING PROTEIN 12"/>
    <property type="match status" value="1"/>
</dbReference>
<keyword evidence="2" id="KW-0812">Transmembrane</keyword>
<organism evidence="3 4">
    <name type="scientific">Cryptotermes secundus</name>
    <dbReference type="NCBI Taxonomy" id="105785"/>
    <lineage>
        <taxon>Eukaryota</taxon>
        <taxon>Metazoa</taxon>
        <taxon>Ecdysozoa</taxon>
        <taxon>Arthropoda</taxon>
        <taxon>Hexapoda</taxon>
        <taxon>Insecta</taxon>
        <taxon>Pterygota</taxon>
        <taxon>Neoptera</taxon>
        <taxon>Polyneoptera</taxon>
        <taxon>Dictyoptera</taxon>
        <taxon>Blattodea</taxon>
        <taxon>Blattoidea</taxon>
        <taxon>Termitoidae</taxon>
        <taxon>Kalotermitidae</taxon>
        <taxon>Cryptotermitinae</taxon>
        <taxon>Cryptotermes</taxon>
    </lineage>
</organism>
<feature type="transmembrane region" description="Helical" evidence="2">
    <location>
        <begin position="382"/>
        <end position="403"/>
    </location>
</feature>
<dbReference type="InParanoid" id="A0A2J7PGJ2"/>
<dbReference type="SUPFAM" id="SSF103473">
    <property type="entry name" value="MFS general substrate transporter"/>
    <property type="match status" value="1"/>
</dbReference>
<dbReference type="Pfam" id="PF13347">
    <property type="entry name" value="MFS_2"/>
    <property type="match status" value="1"/>
</dbReference>
<evidence type="ECO:0000313" key="3">
    <source>
        <dbReference type="EMBL" id="PNF15452.1"/>
    </source>
</evidence>
<evidence type="ECO:0000256" key="2">
    <source>
        <dbReference type="SAM" id="Phobius"/>
    </source>
</evidence>
<dbReference type="AlphaFoldDB" id="A0A2J7PGJ2"/>
<dbReference type="Gene3D" id="1.20.1250.20">
    <property type="entry name" value="MFS general substrate transporter like domains"/>
    <property type="match status" value="2"/>
</dbReference>
<keyword evidence="2" id="KW-1133">Transmembrane helix</keyword>
<feature type="transmembrane region" description="Helical" evidence="2">
    <location>
        <begin position="126"/>
        <end position="145"/>
    </location>
</feature>
<dbReference type="InterPro" id="IPR039672">
    <property type="entry name" value="MFS_2"/>
</dbReference>
<dbReference type="Proteomes" id="UP000235965">
    <property type="component" value="Unassembled WGS sequence"/>
</dbReference>
<dbReference type="EMBL" id="NEVH01025212">
    <property type="protein sequence ID" value="PNF15452.1"/>
    <property type="molecule type" value="Genomic_DNA"/>
</dbReference>
<feature type="transmembrane region" description="Helical" evidence="2">
    <location>
        <begin position="207"/>
        <end position="227"/>
    </location>
</feature>
<comment type="similarity">
    <text evidence="1">Belongs to the major facilitator superfamily.</text>
</comment>
<dbReference type="PANTHER" id="PTHR11328">
    <property type="entry name" value="MAJOR FACILITATOR SUPERFAMILY DOMAIN-CONTAINING PROTEIN"/>
    <property type="match status" value="1"/>
</dbReference>
<dbReference type="CDD" id="cd17491">
    <property type="entry name" value="MFS_MFSD12"/>
    <property type="match status" value="1"/>
</dbReference>
<evidence type="ECO:0000256" key="1">
    <source>
        <dbReference type="ARBA" id="ARBA00008335"/>
    </source>
</evidence>
<dbReference type="GO" id="GO:0008643">
    <property type="term" value="P:carbohydrate transport"/>
    <property type="evidence" value="ECO:0007669"/>
    <property type="project" value="InterPro"/>
</dbReference>
<name>A0A2J7PGJ2_9NEOP</name>
<dbReference type="GO" id="GO:0015293">
    <property type="term" value="F:symporter activity"/>
    <property type="evidence" value="ECO:0007669"/>
    <property type="project" value="InterPro"/>
</dbReference>
<dbReference type="InterPro" id="IPR036259">
    <property type="entry name" value="MFS_trans_sf"/>
</dbReference>
<protein>
    <submittedName>
        <fullName evidence="3">Major facilitator superfamily domain-containing protein 12</fullName>
    </submittedName>
</protein>
<feature type="transmembrane region" description="Helical" evidence="2">
    <location>
        <begin position="258"/>
        <end position="279"/>
    </location>
</feature>
<feature type="transmembrane region" description="Helical" evidence="2">
    <location>
        <begin position="349"/>
        <end position="370"/>
    </location>
</feature>